<organism evidence="1 2">
    <name type="scientific">Plakobranchus ocellatus</name>
    <dbReference type="NCBI Taxonomy" id="259542"/>
    <lineage>
        <taxon>Eukaryota</taxon>
        <taxon>Metazoa</taxon>
        <taxon>Spiralia</taxon>
        <taxon>Lophotrochozoa</taxon>
        <taxon>Mollusca</taxon>
        <taxon>Gastropoda</taxon>
        <taxon>Heterobranchia</taxon>
        <taxon>Euthyneura</taxon>
        <taxon>Panpulmonata</taxon>
        <taxon>Sacoglossa</taxon>
        <taxon>Placobranchoidea</taxon>
        <taxon>Plakobranchidae</taxon>
        <taxon>Plakobranchus</taxon>
    </lineage>
</organism>
<evidence type="ECO:0000313" key="1">
    <source>
        <dbReference type="EMBL" id="GFO10352.1"/>
    </source>
</evidence>
<dbReference type="EMBL" id="BLXT01004163">
    <property type="protein sequence ID" value="GFO10352.1"/>
    <property type="molecule type" value="Genomic_DNA"/>
</dbReference>
<feature type="non-terminal residue" evidence="1">
    <location>
        <position position="1"/>
    </location>
</feature>
<keyword evidence="2" id="KW-1185">Reference proteome</keyword>
<accession>A0AAV4ATU3</accession>
<sequence length="145" mass="16687">NEITGKHCFQSLVRLFSGKKTMKYSDITTPVLMILVGIMTSAHLDRYGIVNATYFYHHLENVVVPNDSTPFVDLKSIERNPVPEGINVTIRFTKNIQNLAIVYQNSSDFPKELDTFEEESDENWVANFVLKNRSNWIIFGNKDEL</sequence>
<dbReference type="AlphaFoldDB" id="A0AAV4ATU3"/>
<gene>
    <name evidence="1" type="ORF">PoB_003685700</name>
</gene>
<dbReference type="Proteomes" id="UP000735302">
    <property type="component" value="Unassembled WGS sequence"/>
</dbReference>
<proteinExistence type="predicted"/>
<name>A0AAV4ATU3_9GAST</name>
<evidence type="ECO:0000313" key="2">
    <source>
        <dbReference type="Proteomes" id="UP000735302"/>
    </source>
</evidence>
<protein>
    <submittedName>
        <fullName evidence="1">Uncharacterized protein</fullName>
    </submittedName>
</protein>
<comment type="caution">
    <text evidence="1">The sequence shown here is derived from an EMBL/GenBank/DDBJ whole genome shotgun (WGS) entry which is preliminary data.</text>
</comment>
<reference evidence="1 2" key="1">
    <citation type="journal article" date="2021" name="Elife">
        <title>Chloroplast acquisition without the gene transfer in kleptoplastic sea slugs, Plakobranchus ocellatus.</title>
        <authorList>
            <person name="Maeda T."/>
            <person name="Takahashi S."/>
            <person name="Yoshida T."/>
            <person name="Shimamura S."/>
            <person name="Takaki Y."/>
            <person name="Nagai Y."/>
            <person name="Toyoda A."/>
            <person name="Suzuki Y."/>
            <person name="Arimoto A."/>
            <person name="Ishii H."/>
            <person name="Satoh N."/>
            <person name="Nishiyama T."/>
            <person name="Hasebe M."/>
            <person name="Maruyama T."/>
            <person name="Minagawa J."/>
            <person name="Obokata J."/>
            <person name="Shigenobu S."/>
        </authorList>
    </citation>
    <scope>NUCLEOTIDE SEQUENCE [LARGE SCALE GENOMIC DNA]</scope>
</reference>